<comment type="function">
    <text evidence="10">Lyase that catalyzes the covalent linking of the heme group to the cytochrome C apoprotein to produce the mature functional cytochrome.</text>
</comment>
<dbReference type="PROSITE" id="PS00821">
    <property type="entry name" value="CYTO_HEME_LYASE_1"/>
    <property type="match status" value="1"/>
</dbReference>
<keyword evidence="7 10" id="KW-0496">Mitochondrion</keyword>
<dbReference type="GO" id="GO:0004408">
    <property type="term" value="F:holocytochrome-c synthase activity"/>
    <property type="evidence" value="ECO:0007669"/>
    <property type="project" value="UniProtKB-EC"/>
</dbReference>
<keyword evidence="9 10" id="KW-0456">Lyase</keyword>
<keyword evidence="12" id="KW-1185">Reference proteome</keyword>
<proteinExistence type="inferred from homology"/>
<keyword evidence="3 10" id="KW-0349">Heme</keyword>
<evidence type="ECO:0000256" key="4">
    <source>
        <dbReference type="ARBA" id="ARBA00022723"/>
    </source>
</evidence>
<reference evidence="11 12" key="1">
    <citation type="journal article" date="2011" name="J. Gen. Appl. Microbiol.">
        <title>Draft genome sequencing of the enigmatic yeast Saitoella complicata.</title>
        <authorList>
            <person name="Nishida H."/>
            <person name="Hamamoto M."/>
            <person name="Sugiyama J."/>
        </authorList>
    </citation>
    <scope>NUCLEOTIDE SEQUENCE [LARGE SCALE GENOMIC DNA]</scope>
    <source>
        <strain evidence="11 12">NRRL Y-17804</strain>
    </source>
</reference>
<evidence type="ECO:0000256" key="10">
    <source>
        <dbReference type="RuleBase" id="RU363130"/>
    </source>
</evidence>
<evidence type="ECO:0000256" key="9">
    <source>
        <dbReference type="ARBA" id="ARBA00023239"/>
    </source>
</evidence>
<dbReference type="GO" id="GO:0005743">
    <property type="term" value="C:mitochondrial inner membrane"/>
    <property type="evidence" value="ECO:0007669"/>
    <property type="project" value="UniProtKB-SubCell"/>
</dbReference>
<dbReference type="Proteomes" id="UP000033140">
    <property type="component" value="Unassembled WGS sequence"/>
</dbReference>
<sequence>MCRSPLPCFTAKSGSPRSLKTDYQVYSQFFLLIESDIVWLRCGALSVRLANTIRTFWQQKHLRIIKANTDTMTWFWADSTATAAAPQAATKCPIDHTKRAAPAPVAAPPPGCPMHQDDVASGPVALPSARKDTPPDCPYDASQDKINPLNKMPENLPQQRISPHQSVPLPVDRETSTIPKGDGQELWEYPSPQQMYNAMVRKGQTDTPAEHVERMVAVHNFLNEGAWQEILKWEQPYMEDGLKPTLIRFQGRSKELTPKAKMLQWLGQVNPAKYGMEPPFDRHDWFVRRGEKEVRYVIDYYQGPDEPTGEPVFYLDVRPALDTPGAAYARISTWTRETWDKTMGR</sequence>
<dbReference type="GO" id="GO:0046872">
    <property type="term" value="F:metal ion binding"/>
    <property type="evidence" value="ECO:0007669"/>
    <property type="project" value="UniProtKB-KW"/>
</dbReference>
<keyword evidence="4 10" id="KW-0479">Metal-binding</keyword>
<dbReference type="EMBL" id="BACD03000038">
    <property type="protein sequence ID" value="GAO50891.1"/>
    <property type="molecule type" value="Genomic_DNA"/>
</dbReference>
<gene>
    <name evidence="11" type="ORF">G7K_5010-t1</name>
</gene>
<evidence type="ECO:0000256" key="7">
    <source>
        <dbReference type="ARBA" id="ARBA00023128"/>
    </source>
</evidence>
<comment type="subcellular location">
    <subcellularLocation>
        <location evidence="1 10">Mitochondrion inner membrane</location>
    </subcellularLocation>
</comment>
<evidence type="ECO:0000256" key="3">
    <source>
        <dbReference type="ARBA" id="ARBA00022617"/>
    </source>
</evidence>
<dbReference type="PROSITE" id="PS00822">
    <property type="entry name" value="CYTO_HEME_LYASE_2"/>
    <property type="match status" value="1"/>
</dbReference>
<name>A0A0E9NMJ6_SAICN</name>
<protein>
    <recommendedName>
        <fullName evidence="10">Holocytochrome c-type synthase</fullName>
        <ecNumber evidence="10">4.4.1.17</ecNumber>
    </recommendedName>
</protein>
<dbReference type="STRING" id="698492.A0A0E9NMJ6"/>
<comment type="catalytic activity">
    <reaction evidence="10">
        <text>holo-[cytochrome c] = apo-[cytochrome c] + heme b</text>
        <dbReference type="Rhea" id="RHEA:22648"/>
        <dbReference type="Rhea" id="RHEA-COMP:10725"/>
        <dbReference type="Rhea" id="RHEA-COMP:10726"/>
        <dbReference type="ChEBI" id="CHEBI:29950"/>
        <dbReference type="ChEBI" id="CHEBI:60344"/>
        <dbReference type="ChEBI" id="CHEBI:83739"/>
        <dbReference type="EC" id="4.4.1.17"/>
    </reaction>
</comment>
<comment type="caution">
    <text evidence="11">The sequence shown here is derived from an EMBL/GenBank/DDBJ whole genome shotgun (WGS) entry which is preliminary data.</text>
</comment>
<keyword evidence="8 10" id="KW-0472">Membrane</keyword>
<dbReference type="AlphaFoldDB" id="A0A0E9NMJ6"/>
<dbReference type="OMA" id="ARIRFWM"/>
<comment type="similarity">
    <text evidence="2 10">Belongs to the cytochrome c-type heme lyase family.</text>
</comment>
<dbReference type="EC" id="4.4.1.17" evidence="10"/>
<evidence type="ECO:0000313" key="12">
    <source>
        <dbReference type="Proteomes" id="UP000033140"/>
    </source>
</evidence>
<keyword evidence="6 10" id="KW-0408">Iron</keyword>
<dbReference type="Pfam" id="PF01265">
    <property type="entry name" value="Cyto_heme_lyase"/>
    <property type="match status" value="1"/>
</dbReference>
<reference evidence="11 12" key="2">
    <citation type="journal article" date="2014" name="J. Gen. Appl. Microbiol.">
        <title>The early diverging ascomycetous budding yeast Saitoella complicata has three histone deacetylases belonging to the Clr6, Hos2, and Rpd3 lineages.</title>
        <authorList>
            <person name="Nishida H."/>
            <person name="Matsumoto T."/>
            <person name="Kondo S."/>
            <person name="Hamamoto M."/>
            <person name="Yoshikawa H."/>
        </authorList>
    </citation>
    <scope>NUCLEOTIDE SEQUENCE [LARGE SCALE GENOMIC DNA]</scope>
    <source>
        <strain evidence="11 12">NRRL Y-17804</strain>
    </source>
</reference>
<evidence type="ECO:0000256" key="8">
    <source>
        <dbReference type="ARBA" id="ARBA00023136"/>
    </source>
</evidence>
<evidence type="ECO:0000256" key="5">
    <source>
        <dbReference type="ARBA" id="ARBA00022792"/>
    </source>
</evidence>
<organism evidence="11 12">
    <name type="scientific">Saitoella complicata (strain BCRC 22490 / CBS 7301 / JCM 7358 / NBRC 10748 / NRRL Y-17804)</name>
    <dbReference type="NCBI Taxonomy" id="698492"/>
    <lineage>
        <taxon>Eukaryota</taxon>
        <taxon>Fungi</taxon>
        <taxon>Dikarya</taxon>
        <taxon>Ascomycota</taxon>
        <taxon>Taphrinomycotina</taxon>
        <taxon>Taphrinomycotina incertae sedis</taxon>
        <taxon>Saitoella</taxon>
    </lineage>
</organism>
<accession>A0A0E9NMJ6</accession>
<dbReference type="PANTHER" id="PTHR12743:SF3">
    <property type="entry name" value="HOLOCYTOCHROME-C SYNTHASE"/>
    <property type="match status" value="1"/>
</dbReference>
<evidence type="ECO:0000313" key="11">
    <source>
        <dbReference type="EMBL" id="GAO50891.1"/>
    </source>
</evidence>
<evidence type="ECO:0000256" key="1">
    <source>
        <dbReference type="ARBA" id="ARBA00004273"/>
    </source>
</evidence>
<reference evidence="11 12" key="3">
    <citation type="journal article" date="2015" name="Genome Announc.">
        <title>Draft Genome Sequence of the Archiascomycetous Yeast Saitoella complicata.</title>
        <authorList>
            <person name="Yamauchi K."/>
            <person name="Kondo S."/>
            <person name="Hamamoto M."/>
            <person name="Takahashi Y."/>
            <person name="Ogura Y."/>
            <person name="Hayashi T."/>
            <person name="Nishida H."/>
        </authorList>
    </citation>
    <scope>NUCLEOTIDE SEQUENCE [LARGE SCALE GENOMIC DNA]</scope>
    <source>
        <strain evidence="11 12">NRRL Y-17804</strain>
    </source>
</reference>
<dbReference type="PANTHER" id="PTHR12743">
    <property type="entry name" value="CYTOCHROME C1 HEME LYASE"/>
    <property type="match status" value="1"/>
</dbReference>
<evidence type="ECO:0000256" key="6">
    <source>
        <dbReference type="ARBA" id="ARBA00023004"/>
    </source>
</evidence>
<keyword evidence="5 10" id="KW-0999">Mitochondrion inner membrane</keyword>
<dbReference type="InterPro" id="IPR000511">
    <property type="entry name" value="Holocyt_c/c1_synthase"/>
</dbReference>
<evidence type="ECO:0000256" key="2">
    <source>
        <dbReference type="ARBA" id="ARBA00007255"/>
    </source>
</evidence>